<dbReference type="GeneID" id="92364502"/>
<keyword evidence="3" id="KW-1185">Reference proteome</keyword>
<dbReference type="VEuPathDB" id="CryptoDB:cand_003170"/>
<evidence type="ECO:0000256" key="1">
    <source>
        <dbReference type="SAM" id="SignalP"/>
    </source>
</evidence>
<sequence length="939" mass="105151">MIIKKLLHIFIILIFLCFLTVESVIRCPDIRPLSYYLSSRGGGIRVTECVGVVLADCESELSEGIYSCDAVVVDTNTRNSQSLLRYLGITCPTNIGQGVHVSSVASRNRDWISTSKHIFCVASLSTNLESVYKSIFETAMLHSEKEVLLPILSKSTGNPEVRAREAAIHTRTWLRNRYDIQLGCPLRIIFTESNPDLYNIALEEFSKAFSNNTLAFQSINKPVSNIQPQLLPSVPLLRDFNQYEDLACPTIKNLYDSLLLLGEPNIVHLTSSATQVSIVKWDIPPGPYACDGIVLDVDSSVAYQTCKELGCNLNTGPTTGEIALESFSFPSTPLMWFTSIKKLYTLSYLDLKYHYGGGDILIEALINVYMTIFDHAKSNNISELLIVPFGFDVEEDGGSPNSSLCLRALGESLQLFLSSSYNLHVVLINNHHERVRTMIEVIKSYFMSNNNFIQNRSIQTSNLHKGFLQPITKSSMSLRANSDTCGSNHPLSELIFNFYGKRSQNLPIYISFLNSGIPGISSCECIVIDVARSDNVRLLTKFSNTISSCKKVGSSELKVLPNSNTMRRSSPSWSHSIRRIFCVNTRSFIYTSKRENTRVLYRKILNSAGSRCSSIIIPLLSLSPGDSKYSMKQYISEAANAMSSFYSSNKNIVLQTTLYEESDEIFQTALYIFAKHFTQTRSQSPSSLTTNSVLNLQYSRYNLPTLTQQLPLLKFKYNHNNSPTPRRSTNVNISSTTSRRSNLDCKLLMSFSDVIRNLHDFVPRNLSSRANQIYFVNTEIPPGPKNCDVIVLDVNSQVCRFMIQKTNQRLPNLLPTVTVLANMNYGSGSGDITDTLNRLYIIDTSRGNNGYSYTDIIETAIINQERDILLPIFNLKEKLMSSRSAAKSHVVEVINIILGVLDLYDSQLKVIFYESDYPTALLLQSTLINVLSGTSIVIT</sequence>
<evidence type="ECO:0000313" key="2">
    <source>
        <dbReference type="EMBL" id="OII73492.1"/>
    </source>
</evidence>
<reference evidence="2 3" key="1">
    <citation type="submission" date="2016-10" db="EMBL/GenBank/DDBJ databases">
        <title>Reductive evolution of mitochondrial metabolism and differential evolution of invasion-related proteins in Cryptosporidium.</title>
        <authorList>
            <person name="Liu S."/>
            <person name="Roellig D.M."/>
            <person name="Guo Y."/>
            <person name="Li N."/>
            <person name="Frace M.A."/>
            <person name="Tang K."/>
            <person name="Zhang L."/>
            <person name="Feng Y."/>
            <person name="Xiao L."/>
        </authorList>
    </citation>
    <scope>NUCLEOTIDE SEQUENCE [LARGE SCALE GENOMIC DNA]</scope>
    <source>
        <strain evidence="2">30847</strain>
    </source>
</reference>
<protein>
    <recommendedName>
        <fullName evidence="4">Macro domain-containing protein</fullName>
    </recommendedName>
</protein>
<feature type="chain" id="PRO_5012046115" description="Macro domain-containing protein" evidence="1">
    <location>
        <begin position="24"/>
        <end position="939"/>
    </location>
</feature>
<dbReference type="AlphaFoldDB" id="A0A1J4MKE3"/>
<evidence type="ECO:0000313" key="3">
    <source>
        <dbReference type="Proteomes" id="UP000186804"/>
    </source>
</evidence>
<evidence type="ECO:0008006" key="4">
    <source>
        <dbReference type="Google" id="ProtNLM"/>
    </source>
</evidence>
<name>A0A1J4MKE3_9CRYT</name>
<feature type="signal peptide" evidence="1">
    <location>
        <begin position="1"/>
        <end position="23"/>
    </location>
</feature>
<dbReference type="RefSeq" id="XP_067067148.1">
    <property type="nucleotide sequence ID" value="XM_067210563.1"/>
</dbReference>
<comment type="caution">
    <text evidence="2">The sequence shown here is derived from an EMBL/GenBank/DDBJ whole genome shotgun (WGS) entry which is preliminary data.</text>
</comment>
<organism evidence="2 3">
    <name type="scientific">Cryptosporidium andersoni</name>
    <dbReference type="NCBI Taxonomy" id="117008"/>
    <lineage>
        <taxon>Eukaryota</taxon>
        <taxon>Sar</taxon>
        <taxon>Alveolata</taxon>
        <taxon>Apicomplexa</taxon>
        <taxon>Conoidasida</taxon>
        <taxon>Coccidia</taxon>
        <taxon>Eucoccidiorida</taxon>
        <taxon>Eimeriorina</taxon>
        <taxon>Cryptosporidiidae</taxon>
        <taxon>Cryptosporidium</taxon>
    </lineage>
</organism>
<dbReference type="OrthoDB" id="343649at2759"/>
<dbReference type="EMBL" id="LRBS01000102">
    <property type="protein sequence ID" value="OII73492.1"/>
    <property type="molecule type" value="Genomic_DNA"/>
</dbReference>
<proteinExistence type="predicted"/>
<keyword evidence="1" id="KW-0732">Signal</keyword>
<gene>
    <name evidence="2" type="ORF">cand_003170</name>
</gene>
<dbReference type="Proteomes" id="UP000186804">
    <property type="component" value="Unassembled WGS sequence"/>
</dbReference>
<accession>A0A1J4MKE3</accession>